<dbReference type="AlphaFoldDB" id="A0A8H4AM49"/>
<proteinExistence type="predicted"/>
<evidence type="ECO:0000256" key="1">
    <source>
        <dbReference type="PROSITE-ProRule" id="PRU00267"/>
    </source>
</evidence>
<keyword evidence="1" id="KW-0539">Nucleus</keyword>
<feature type="DNA-binding region" description="HMG box" evidence="1">
    <location>
        <begin position="58"/>
        <end position="126"/>
    </location>
</feature>
<dbReference type="Proteomes" id="UP000439903">
    <property type="component" value="Unassembled WGS sequence"/>
</dbReference>
<evidence type="ECO:0000256" key="2">
    <source>
        <dbReference type="SAM" id="MobiDB-lite"/>
    </source>
</evidence>
<evidence type="ECO:0000313" key="5">
    <source>
        <dbReference type="Proteomes" id="UP000439903"/>
    </source>
</evidence>
<dbReference type="GO" id="GO:0005634">
    <property type="term" value="C:nucleus"/>
    <property type="evidence" value="ECO:0007669"/>
    <property type="project" value="UniProtKB-UniRule"/>
</dbReference>
<dbReference type="OrthoDB" id="6247875at2759"/>
<evidence type="ECO:0000313" key="4">
    <source>
        <dbReference type="EMBL" id="KAF0512255.1"/>
    </source>
</evidence>
<comment type="caution">
    <text evidence="4">The sequence shown here is derived from an EMBL/GenBank/DDBJ whole genome shotgun (WGS) entry which is preliminary data.</text>
</comment>
<feature type="compositionally biased region" description="Polar residues" evidence="2">
    <location>
        <begin position="1"/>
        <end position="17"/>
    </location>
</feature>
<feature type="compositionally biased region" description="Low complexity" evidence="2">
    <location>
        <begin position="173"/>
        <end position="182"/>
    </location>
</feature>
<protein>
    <submittedName>
        <fullName evidence="4">MATA-HMG</fullName>
    </submittedName>
</protein>
<name>A0A8H4AM49_GIGMA</name>
<reference evidence="4 5" key="1">
    <citation type="journal article" date="2019" name="Environ. Microbiol.">
        <title>At the nexus of three kingdoms: the genome of the mycorrhizal fungus Gigaspora margarita provides insights into plant, endobacterial and fungal interactions.</title>
        <authorList>
            <person name="Venice F."/>
            <person name="Ghignone S."/>
            <person name="Salvioli di Fossalunga A."/>
            <person name="Amselem J."/>
            <person name="Novero M."/>
            <person name="Xianan X."/>
            <person name="Sedzielewska Toro K."/>
            <person name="Morin E."/>
            <person name="Lipzen A."/>
            <person name="Grigoriev I.V."/>
            <person name="Henrissat B."/>
            <person name="Martin F.M."/>
            <person name="Bonfante P."/>
        </authorList>
    </citation>
    <scope>NUCLEOTIDE SEQUENCE [LARGE SCALE GENOMIC DNA]</scope>
    <source>
        <strain evidence="4 5">BEG34</strain>
    </source>
</reference>
<dbReference type="GO" id="GO:0003677">
    <property type="term" value="F:DNA binding"/>
    <property type="evidence" value="ECO:0007669"/>
    <property type="project" value="UniProtKB-UniRule"/>
</dbReference>
<evidence type="ECO:0000259" key="3">
    <source>
        <dbReference type="PROSITE" id="PS50118"/>
    </source>
</evidence>
<gene>
    <name evidence="4" type="ORF">F8M41_018048</name>
</gene>
<feature type="region of interest" description="Disordered" evidence="2">
    <location>
        <begin position="1"/>
        <end position="20"/>
    </location>
</feature>
<organism evidence="4 5">
    <name type="scientific">Gigaspora margarita</name>
    <dbReference type="NCBI Taxonomy" id="4874"/>
    <lineage>
        <taxon>Eukaryota</taxon>
        <taxon>Fungi</taxon>
        <taxon>Fungi incertae sedis</taxon>
        <taxon>Mucoromycota</taxon>
        <taxon>Glomeromycotina</taxon>
        <taxon>Glomeromycetes</taxon>
        <taxon>Diversisporales</taxon>
        <taxon>Gigasporaceae</taxon>
        <taxon>Gigaspora</taxon>
    </lineage>
</organism>
<dbReference type="EMBL" id="WTPW01000428">
    <property type="protein sequence ID" value="KAF0512255.1"/>
    <property type="molecule type" value="Genomic_DNA"/>
</dbReference>
<keyword evidence="1" id="KW-0238">DNA-binding</keyword>
<dbReference type="InterPro" id="IPR036910">
    <property type="entry name" value="HMG_box_dom_sf"/>
</dbReference>
<dbReference type="Gene3D" id="1.10.30.10">
    <property type="entry name" value="High mobility group box domain"/>
    <property type="match status" value="1"/>
</dbReference>
<dbReference type="SUPFAM" id="SSF47095">
    <property type="entry name" value="HMG-box"/>
    <property type="match status" value="1"/>
</dbReference>
<dbReference type="PROSITE" id="PS50118">
    <property type="entry name" value="HMG_BOX_2"/>
    <property type="match status" value="1"/>
</dbReference>
<keyword evidence="5" id="KW-1185">Reference proteome</keyword>
<feature type="region of interest" description="Disordered" evidence="2">
    <location>
        <begin position="158"/>
        <end position="199"/>
    </location>
</feature>
<sequence length="404" mass="45601">MNQSFQNVSIKANNKTTRAARPMREIPTELDLNNIYFPKYHITELMSTKSRNLDDAHIRRPPNGFFLMKNCYMLELRKLGYRYTMPEICRHSKKIWSELPQHAKKTYERLSLESQCVHNERYPNYKFEPKKRNNRFKSYTPKIEDLIQKNTTAFSTTNILGSSNHPSDKDLCSSNSLPSSESEIFGTSNFPSDKDSCSSDSLQLSESEIFGTSNFLSDKDSHLSNSLLSSEICSSPTNSLDIDAILMNSSLGDFPSLESFSSSEVFSSTSFSSSEIISPELSTSFSSSEILPPEFSTSFSSLSPEFLTLFESQFEMNGLGLSELGLNELRMSNLELNELGIVYPFMGILEDIQPLPNYLNTPNDISADNYDCYVNNCFPFIIEDNSLQQNFVGSDSVSSFVSTI</sequence>
<feature type="domain" description="HMG box" evidence="3">
    <location>
        <begin position="58"/>
        <end position="126"/>
    </location>
</feature>
<accession>A0A8H4AM49</accession>
<dbReference type="InterPro" id="IPR009071">
    <property type="entry name" value="HMG_box_dom"/>
</dbReference>